<sequence length="335" mass="38858">MDLFVNHRQDYERLYNCTGIDPTKYGTPNPFIGSVQFTVGTVLEIMYIPCMIVLVRKDFRQNSCYKLMFLLGFFDMVTIVINSLINGFLSFQGATFCTYPKFIYFCGVAIMNFWCGTCMTSVILGINRAVDLWFPNVTTFLFGGKRTYVWCLFPFIYGAFMGWKSKTFIFSTRGYAWYNSPYEDIEWLNTDPHRYNSTYHAFNNFAVMILTSIIYIILAASVWYKTRDINSQKITKLQKQLIYQSCAICTFIIVADAIYVYAQYYTAPPLLVILGHSCWIACHGSAVVIYFTCNETIQSGVFELLRIKKIRYVFSSRINQVTATENTEYGYRRTT</sequence>
<accession>A0AA39LLZ1</accession>
<dbReference type="EMBL" id="JAUCMV010000004">
    <property type="protein sequence ID" value="KAK0402227.1"/>
    <property type="molecule type" value="Genomic_DNA"/>
</dbReference>
<dbReference type="PANTHER" id="PTHR23021">
    <property type="entry name" value="SERPENTINE RECEPTOR, CLASS T"/>
    <property type="match status" value="1"/>
</dbReference>
<gene>
    <name evidence="2" type="ORF">QR680_016214</name>
</gene>
<feature type="transmembrane region" description="Helical" evidence="1">
    <location>
        <begin position="67"/>
        <end position="90"/>
    </location>
</feature>
<name>A0AA39LLZ1_9BILA</name>
<evidence type="ECO:0000313" key="2">
    <source>
        <dbReference type="EMBL" id="KAK0402227.1"/>
    </source>
</evidence>
<organism evidence="2 3">
    <name type="scientific">Steinernema hermaphroditum</name>
    <dbReference type="NCBI Taxonomy" id="289476"/>
    <lineage>
        <taxon>Eukaryota</taxon>
        <taxon>Metazoa</taxon>
        <taxon>Ecdysozoa</taxon>
        <taxon>Nematoda</taxon>
        <taxon>Chromadorea</taxon>
        <taxon>Rhabditida</taxon>
        <taxon>Tylenchina</taxon>
        <taxon>Panagrolaimomorpha</taxon>
        <taxon>Strongyloidoidea</taxon>
        <taxon>Steinernematidae</taxon>
        <taxon>Steinernema</taxon>
    </lineage>
</organism>
<protein>
    <submittedName>
        <fullName evidence="2">Uncharacterized protein</fullName>
    </submittedName>
</protein>
<keyword evidence="1" id="KW-1133">Transmembrane helix</keyword>
<feature type="transmembrane region" description="Helical" evidence="1">
    <location>
        <begin position="147"/>
        <end position="163"/>
    </location>
</feature>
<feature type="transmembrane region" description="Helical" evidence="1">
    <location>
        <begin position="102"/>
        <end position="126"/>
    </location>
</feature>
<dbReference type="Gene3D" id="1.20.1070.10">
    <property type="entry name" value="Rhodopsin 7-helix transmembrane proteins"/>
    <property type="match status" value="1"/>
</dbReference>
<feature type="transmembrane region" description="Helical" evidence="1">
    <location>
        <begin position="205"/>
        <end position="224"/>
    </location>
</feature>
<keyword evidence="1" id="KW-0472">Membrane</keyword>
<feature type="transmembrane region" description="Helical" evidence="1">
    <location>
        <begin position="31"/>
        <end position="55"/>
    </location>
</feature>
<keyword evidence="3" id="KW-1185">Reference proteome</keyword>
<evidence type="ECO:0000313" key="3">
    <source>
        <dbReference type="Proteomes" id="UP001175271"/>
    </source>
</evidence>
<reference evidence="2" key="1">
    <citation type="submission" date="2023-06" db="EMBL/GenBank/DDBJ databases">
        <title>Genomic analysis of the entomopathogenic nematode Steinernema hermaphroditum.</title>
        <authorList>
            <person name="Schwarz E.M."/>
            <person name="Heppert J.K."/>
            <person name="Baniya A."/>
            <person name="Schwartz H.T."/>
            <person name="Tan C.-H."/>
            <person name="Antoshechkin I."/>
            <person name="Sternberg P.W."/>
            <person name="Goodrich-Blair H."/>
            <person name="Dillman A.R."/>
        </authorList>
    </citation>
    <scope>NUCLEOTIDE SEQUENCE</scope>
    <source>
        <strain evidence="2">PS9179</strain>
        <tissue evidence="2">Whole animal</tissue>
    </source>
</reference>
<keyword evidence="1" id="KW-0812">Transmembrane</keyword>
<feature type="transmembrane region" description="Helical" evidence="1">
    <location>
        <begin position="245"/>
        <end position="264"/>
    </location>
</feature>
<dbReference type="AlphaFoldDB" id="A0AA39LLZ1"/>
<dbReference type="SUPFAM" id="SSF81321">
    <property type="entry name" value="Family A G protein-coupled receptor-like"/>
    <property type="match status" value="1"/>
</dbReference>
<dbReference type="Pfam" id="PF10321">
    <property type="entry name" value="7TM_GPCR_Srt"/>
    <property type="match status" value="1"/>
</dbReference>
<evidence type="ECO:0000256" key="1">
    <source>
        <dbReference type="SAM" id="Phobius"/>
    </source>
</evidence>
<dbReference type="Proteomes" id="UP001175271">
    <property type="component" value="Unassembled WGS sequence"/>
</dbReference>
<dbReference type="InterPro" id="IPR019425">
    <property type="entry name" value="7TM_GPCR_serpentine_rcpt_Srt"/>
</dbReference>
<comment type="caution">
    <text evidence="2">The sequence shown here is derived from an EMBL/GenBank/DDBJ whole genome shotgun (WGS) entry which is preliminary data.</text>
</comment>
<proteinExistence type="predicted"/>
<dbReference type="PANTHER" id="PTHR23021:SF11">
    <property type="entry name" value="SERPENTINE RECEPTOR, CLASS T"/>
    <property type="match status" value="1"/>
</dbReference>
<feature type="transmembrane region" description="Helical" evidence="1">
    <location>
        <begin position="270"/>
        <end position="291"/>
    </location>
</feature>